<protein>
    <submittedName>
        <fullName evidence="1">Tho2 protein, putative</fullName>
    </submittedName>
</protein>
<dbReference type="EMBL" id="GBRH01221200">
    <property type="protein sequence ID" value="JAD76695.1"/>
    <property type="molecule type" value="Transcribed_RNA"/>
</dbReference>
<evidence type="ECO:0000313" key="1">
    <source>
        <dbReference type="EMBL" id="JAD76695.1"/>
    </source>
</evidence>
<name>A0A0A9CTJ1_ARUDO</name>
<accession>A0A0A9CTJ1</accession>
<proteinExistence type="predicted"/>
<organism evidence="1">
    <name type="scientific">Arundo donax</name>
    <name type="common">Giant reed</name>
    <name type="synonym">Donax arundinaceus</name>
    <dbReference type="NCBI Taxonomy" id="35708"/>
    <lineage>
        <taxon>Eukaryota</taxon>
        <taxon>Viridiplantae</taxon>
        <taxon>Streptophyta</taxon>
        <taxon>Embryophyta</taxon>
        <taxon>Tracheophyta</taxon>
        <taxon>Spermatophyta</taxon>
        <taxon>Magnoliopsida</taxon>
        <taxon>Liliopsida</taxon>
        <taxon>Poales</taxon>
        <taxon>Poaceae</taxon>
        <taxon>PACMAD clade</taxon>
        <taxon>Arundinoideae</taxon>
        <taxon>Arundineae</taxon>
        <taxon>Arundo</taxon>
    </lineage>
</organism>
<sequence>MLKCLVIIWKQVRIDVIKVNETRFDQQSCCSEKPRWDRAVDIQSLVVLKFEPQNLGSMGLRK</sequence>
<dbReference type="AlphaFoldDB" id="A0A0A9CTJ1"/>
<reference evidence="1" key="2">
    <citation type="journal article" date="2015" name="Data Brief">
        <title>Shoot transcriptome of the giant reed, Arundo donax.</title>
        <authorList>
            <person name="Barrero R.A."/>
            <person name="Guerrero F.D."/>
            <person name="Moolhuijzen P."/>
            <person name="Goolsby J.A."/>
            <person name="Tidwell J."/>
            <person name="Bellgard S.E."/>
            <person name="Bellgard M.I."/>
        </authorList>
    </citation>
    <scope>NUCLEOTIDE SEQUENCE</scope>
    <source>
        <tissue evidence="1">Shoot tissue taken approximately 20 cm above the soil surface</tissue>
    </source>
</reference>
<reference evidence="1" key="1">
    <citation type="submission" date="2014-09" db="EMBL/GenBank/DDBJ databases">
        <authorList>
            <person name="Magalhaes I.L.F."/>
            <person name="Oliveira U."/>
            <person name="Santos F.R."/>
            <person name="Vidigal T.H.D.A."/>
            <person name="Brescovit A.D."/>
            <person name="Santos A.J."/>
        </authorList>
    </citation>
    <scope>NUCLEOTIDE SEQUENCE</scope>
    <source>
        <tissue evidence="1">Shoot tissue taken approximately 20 cm above the soil surface</tissue>
    </source>
</reference>